<dbReference type="RefSeq" id="WP_286264005.1">
    <property type="nucleotide sequence ID" value="NZ_AP028056.1"/>
</dbReference>
<dbReference type="AlphaFoldDB" id="A0AAN0KE68"/>
<protein>
    <recommendedName>
        <fullName evidence="6">WD40 repeat domain-containing protein</fullName>
    </recommendedName>
</protein>
<dbReference type="Gene3D" id="2.130.10.10">
    <property type="entry name" value="YVTN repeat-like/Quinoprotein amine dehydrogenase"/>
    <property type="match status" value="1"/>
</dbReference>
<feature type="signal peptide" evidence="3">
    <location>
        <begin position="1"/>
        <end position="26"/>
    </location>
</feature>
<keyword evidence="2" id="KW-0812">Transmembrane</keyword>
<proteinExistence type="predicted"/>
<evidence type="ECO:0000256" key="3">
    <source>
        <dbReference type="SAM" id="SignalP"/>
    </source>
</evidence>
<keyword evidence="3" id="KW-0732">Signal</keyword>
<sequence length="340" mass="34596">MARVQPPLACAAASLLVFGMAAPAAASPGDVITLADPSLSASGALAADPARDVYWTAAGSGAVQAINPDGSTAGEVSYAAAPTGVEALAMFDGALYVGDVGGARSAVTVYRLNSMDYGTSAAFTQWTLHYPDGAHDAMTMMVSPRGNIWIVTKGSPGGLYYVEAPGTLAELTLERVADAPDWVTDGVFTDGSTAVLRTYNSVLTFDMMDYAVTAAEVAPAQPQGESVTTSLDATGLVLGSRNDDRLLEVTAPTTMADVGEAPSTPPGTATVAEPTEAPTTAVEEAETTSAPTDSETQAGKSGGGRGRYGALAIAALVSVVAGGIAYLTSKPPSKHYRRRH</sequence>
<evidence type="ECO:0000313" key="4">
    <source>
        <dbReference type="EMBL" id="BEH02404.1"/>
    </source>
</evidence>
<gene>
    <name evidence="4" type="ORF">brsh051_16850</name>
</gene>
<evidence type="ECO:0000313" key="5">
    <source>
        <dbReference type="Proteomes" id="UP001431656"/>
    </source>
</evidence>
<feature type="region of interest" description="Disordered" evidence="1">
    <location>
        <begin position="256"/>
        <end position="305"/>
    </location>
</feature>
<dbReference type="SUPFAM" id="SSF63829">
    <property type="entry name" value="Calcium-dependent phosphotriesterase"/>
    <property type="match status" value="1"/>
</dbReference>
<dbReference type="EMBL" id="AP028056">
    <property type="protein sequence ID" value="BEH02404.1"/>
    <property type="molecule type" value="Genomic_DNA"/>
</dbReference>
<dbReference type="InterPro" id="IPR015943">
    <property type="entry name" value="WD40/YVTN_repeat-like_dom_sf"/>
</dbReference>
<reference evidence="4" key="1">
    <citation type="journal article" date="2024" name="Int. J. Syst. Evol. Microbiol.">
        <title>Brooklawnia propionicigenes sp. nov., a facultatively anaerobic, propionate-producing bacterium isolated from a methanogenic reactor treating waste from cattle farms.</title>
        <authorList>
            <person name="Akita Y."/>
            <person name="Ueki A."/>
            <person name="Tonouchi A."/>
            <person name="Sugawara Y."/>
            <person name="Honma S."/>
            <person name="Kaku N."/>
            <person name="Ueki K."/>
        </authorList>
    </citation>
    <scope>NUCLEOTIDE SEQUENCE</scope>
    <source>
        <strain evidence="4">SH051</strain>
    </source>
</reference>
<evidence type="ECO:0008006" key="6">
    <source>
        <dbReference type="Google" id="ProtNLM"/>
    </source>
</evidence>
<evidence type="ECO:0000256" key="2">
    <source>
        <dbReference type="SAM" id="Phobius"/>
    </source>
</evidence>
<organism evidence="4 5">
    <name type="scientific">Brooklawnia propionicigenes</name>
    <dbReference type="NCBI Taxonomy" id="3041175"/>
    <lineage>
        <taxon>Bacteria</taxon>
        <taxon>Bacillati</taxon>
        <taxon>Actinomycetota</taxon>
        <taxon>Actinomycetes</taxon>
        <taxon>Propionibacteriales</taxon>
        <taxon>Propionibacteriaceae</taxon>
        <taxon>Brooklawnia</taxon>
    </lineage>
</organism>
<feature type="chain" id="PRO_5042969803" description="WD40 repeat domain-containing protein" evidence="3">
    <location>
        <begin position="27"/>
        <end position="340"/>
    </location>
</feature>
<feature type="transmembrane region" description="Helical" evidence="2">
    <location>
        <begin position="308"/>
        <end position="329"/>
    </location>
</feature>
<keyword evidence="2" id="KW-1133">Transmembrane helix</keyword>
<dbReference type="Proteomes" id="UP001431656">
    <property type="component" value="Chromosome"/>
</dbReference>
<keyword evidence="5" id="KW-1185">Reference proteome</keyword>
<keyword evidence="2" id="KW-0472">Membrane</keyword>
<feature type="compositionally biased region" description="Low complexity" evidence="1">
    <location>
        <begin position="266"/>
        <end position="292"/>
    </location>
</feature>
<name>A0AAN0KE68_9ACTN</name>
<dbReference type="KEGG" id="broo:brsh051_16850"/>
<evidence type="ECO:0000256" key="1">
    <source>
        <dbReference type="SAM" id="MobiDB-lite"/>
    </source>
</evidence>
<accession>A0AAN0KE68</accession>